<dbReference type="PANTHER" id="PTHR36766">
    <property type="entry name" value="PLANT BROAD-SPECTRUM MILDEW RESISTANCE PROTEIN RPW8"/>
    <property type="match status" value="1"/>
</dbReference>
<dbReference type="Gene3D" id="1.20.5.4130">
    <property type="match status" value="1"/>
</dbReference>
<comment type="caution">
    <text evidence="9">The sequence shown here is derived from an EMBL/GenBank/DDBJ whole genome shotgun (WGS) entry which is preliminary data.</text>
</comment>
<evidence type="ECO:0000256" key="4">
    <source>
        <dbReference type="ARBA" id="ARBA00022821"/>
    </source>
</evidence>
<feature type="domain" description="R13L1/DRL21-like LRR repeat region" evidence="8">
    <location>
        <begin position="193"/>
        <end position="311"/>
    </location>
</feature>
<evidence type="ECO:0000256" key="1">
    <source>
        <dbReference type="ARBA" id="ARBA00022614"/>
    </source>
</evidence>
<evidence type="ECO:0000259" key="7">
    <source>
        <dbReference type="Pfam" id="PF18052"/>
    </source>
</evidence>
<dbReference type="Gene3D" id="3.80.10.10">
    <property type="entry name" value="Ribonuclease Inhibitor"/>
    <property type="match status" value="3"/>
</dbReference>
<proteinExistence type="predicted"/>
<keyword evidence="10" id="KW-1185">Reference proteome</keyword>
<keyword evidence="5" id="KW-0067">ATP-binding</keyword>
<keyword evidence="6" id="KW-1133">Transmembrane helix</keyword>
<protein>
    <submittedName>
        <fullName evidence="9">Rx, N-terminal</fullName>
    </submittedName>
</protein>
<accession>A0AAN8VGR0</accession>
<dbReference type="EMBL" id="JBAMMX010000009">
    <property type="protein sequence ID" value="KAK6933770.1"/>
    <property type="molecule type" value="Genomic_DNA"/>
</dbReference>
<dbReference type="GO" id="GO:0005524">
    <property type="term" value="F:ATP binding"/>
    <property type="evidence" value="ECO:0007669"/>
    <property type="project" value="UniProtKB-KW"/>
</dbReference>
<dbReference type="Pfam" id="PF25019">
    <property type="entry name" value="LRR_R13L1-DRL21"/>
    <property type="match status" value="1"/>
</dbReference>
<reference evidence="9 10" key="1">
    <citation type="submission" date="2023-12" db="EMBL/GenBank/DDBJ databases">
        <title>A high-quality genome assembly for Dillenia turbinata (Dilleniales).</title>
        <authorList>
            <person name="Chanderbali A."/>
        </authorList>
    </citation>
    <scope>NUCLEOTIDE SEQUENCE [LARGE SCALE GENOMIC DNA]</scope>
    <source>
        <strain evidence="9">LSX21</strain>
        <tissue evidence="9">Leaf</tissue>
    </source>
</reference>
<dbReference type="InterPro" id="IPR041118">
    <property type="entry name" value="Rx_N"/>
</dbReference>
<keyword evidence="3" id="KW-0547">Nucleotide-binding</keyword>
<dbReference type="PANTHER" id="PTHR36766:SF40">
    <property type="entry name" value="DISEASE RESISTANCE PROTEIN RGA3"/>
    <property type="match status" value="1"/>
</dbReference>
<dbReference type="InterPro" id="IPR032675">
    <property type="entry name" value="LRR_dom_sf"/>
</dbReference>
<evidence type="ECO:0000256" key="3">
    <source>
        <dbReference type="ARBA" id="ARBA00022741"/>
    </source>
</evidence>
<gene>
    <name evidence="9" type="ORF">RJ641_036664</name>
</gene>
<dbReference type="Proteomes" id="UP001370490">
    <property type="component" value="Unassembled WGS sequence"/>
</dbReference>
<keyword evidence="6" id="KW-0472">Membrane</keyword>
<keyword evidence="1" id="KW-0433">Leucine-rich repeat</keyword>
<dbReference type="SUPFAM" id="SSF52058">
    <property type="entry name" value="L domain-like"/>
    <property type="match status" value="1"/>
</dbReference>
<keyword evidence="2" id="KW-0677">Repeat</keyword>
<evidence type="ECO:0000313" key="9">
    <source>
        <dbReference type="EMBL" id="KAK6933770.1"/>
    </source>
</evidence>
<feature type="domain" description="Disease resistance N-terminal" evidence="7">
    <location>
        <begin position="10"/>
        <end position="96"/>
    </location>
</feature>
<name>A0AAN8VGR0_9MAGN</name>
<sequence length="578" mass="65567">MGEPLLAAHLQTLLDKLGSEQLLNFARQAGYKSELRTWRSKLLQVRRVLCDAEEKQVSDREVKKWLDNLRDLAYNADDVLDELCLEALQRQNNSSSSDSAASSSQVQDLLAQIQKITTILLDIEEDKNDLGLKERPGVRSSIISNRLPTTSLVDISQVVGREKDIDAILKLLDNGETTNAEENQNRGQKEYRLPGGLQISILDKVEDVDDALVINLMNKKNIEELKFEWWRNWDRTENAKSQVQILNLLEPGKMLRNLVIEGYNGVTLPNWIDDSSYSKLVELSLIDCERCNSLPSLGQLPLLQKLTIKGMLEIETIGTELCGEVSPHGQPFPSLKTLVFENMPKWVNWSLPVGITSLLHLRIRNCKNLQTLPNGIKTSNSNLQVLEIRACESLESFPTGVLFSTLKKLYIDNCRKLESIREMLLGPTSLDHIEFFEYPNLKGLPECLYTNLTHLDIYGCKSIESFPETPKLAHLRIRFCKNLKYLPNNLPMLTSLIYLGLNHRSAANDKSICLWFHMLIWATLGVNFLPICLVVFLQKLSPLLDWLVAGTENRGAALFRFKLGVENNCNVWISPVQC</sequence>
<organism evidence="9 10">
    <name type="scientific">Dillenia turbinata</name>
    <dbReference type="NCBI Taxonomy" id="194707"/>
    <lineage>
        <taxon>Eukaryota</taxon>
        <taxon>Viridiplantae</taxon>
        <taxon>Streptophyta</taxon>
        <taxon>Embryophyta</taxon>
        <taxon>Tracheophyta</taxon>
        <taxon>Spermatophyta</taxon>
        <taxon>Magnoliopsida</taxon>
        <taxon>eudicotyledons</taxon>
        <taxon>Gunneridae</taxon>
        <taxon>Pentapetalae</taxon>
        <taxon>Dilleniales</taxon>
        <taxon>Dilleniaceae</taxon>
        <taxon>Dillenia</taxon>
    </lineage>
</organism>
<dbReference type="Pfam" id="PF18052">
    <property type="entry name" value="Rx_N"/>
    <property type="match status" value="1"/>
</dbReference>
<dbReference type="GO" id="GO:0006952">
    <property type="term" value="P:defense response"/>
    <property type="evidence" value="ECO:0007669"/>
    <property type="project" value="UniProtKB-KW"/>
</dbReference>
<feature type="transmembrane region" description="Helical" evidence="6">
    <location>
        <begin position="514"/>
        <end position="537"/>
    </location>
</feature>
<evidence type="ECO:0000313" key="10">
    <source>
        <dbReference type="Proteomes" id="UP001370490"/>
    </source>
</evidence>
<evidence type="ECO:0000256" key="6">
    <source>
        <dbReference type="SAM" id="Phobius"/>
    </source>
</evidence>
<evidence type="ECO:0000256" key="2">
    <source>
        <dbReference type="ARBA" id="ARBA00022737"/>
    </source>
</evidence>
<dbReference type="InterPro" id="IPR056789">
    <property type="entry name" value="LRR_R13L1-DRL21"/>
</dbReference>
<keyword evidence="4" id="KW-0611">Plant defense</keyword>
<dbReference type="AlphaFoldDB" id="A0AAN8VGR0"/>
<evidence type="ECO:0000259" key="8">
    <source>
        <dbReference type="Pfam" id="PF25019"/>
    </source>
</evidence>
<evidence type="ECO:0000256" key="5">
    <source>
        <dbReference type="ARBA" id="ARBA00022840"/>
    </source>
</evidence>
<keyword evidence="6" id="KW-0812">Transmembrane</keyword>